<dbReference type="AlphaFoldDB" id="A0A1G2BL29"/>
<dbReference type="SUPFAM" id="SSF56281">
    <property type="entry name" value="Metallo-hydrolase/oxidoreductase"/>
    <property type="match status" value="1"/>
</dbReference>
<dbReference type="InterPro" id="IPR052159">
    <property type="entry name" value="Competence_DNA_uptake"/>
</dbReference>
<proteinExistence type="predicted"/>
<dbReference type="InterPro" id="IPR036866">
    <property type="entry name" value="RibonucZ/Hydroxyglut_hydro"/>
</dbReference>
<protein>
    <recommendedName>
        <fullName evidence="1">Metallo-beta-lactamase domain-containing protein</fullName>
    </recommendedName>
</protein>
<evidence type="ECO:0000259" key="1">
    <source>
        <dbReference type="SMART" id="SM00849"/>
    </source>
</evidence>
<dbReference type="Pfam" id="PF00753">
    <property type="entry name" value="Lactamase_B"/>
    <property type="match status" value="1"/>
</dbReference>
<dbReference type="PANTHER" id="PTHR30619">
    <property type="entry name" value="DNA INTERNALIZATION/COMPETENCE PROTEIN COMEC/REC2"/>
    <property type="match status" value="1"/>
</dbReference>
<dbReference type="PANTHER" id="PTHR30619:SF1">
    <property type="entry name" value="RECOMBINATION PROTEIN 2"/>
    <property type="match status" value="1"/>
</dbReference>
<name>A0A1G2BL29_9BACT</name>
<dbReference type="CDD" id="cd07731">
    <property type="entry name" value="ComA-like_MBL-fold"/>
    <property type="match status" value="1"/>
</dbReference>
<evidence type="ECO:0000313" key="2">
    <source>
        <dbReference type="EMBL" id="OGY89923.1"/>
    </source>
</evidence>
<comment type="caution">
    <text evidence="2">The sequence shown here is derived from an EMBL/GenBank/DDBJ whole genome shotgun (WGS) entry which is preliminary data.</text>
</comment>
<gene>
    <name evidence="2" type="ORF">A2927_01090</name>
</gene>
<dbReference type="Gene3D" id="3.60.15.10">
    <property type="entry name" value="Ribonuclease Z/Hydroxyacylglutathione hydrolase-like"/>
    <property type="match status" value="1"/>
</dbReference>
<dbReference type="SMART" id="SM00849">
    <property type="entry name" value="Lactamase_B"/>
    <property type="match status" value="1"/>
</dbReference>
<reference evidence="2 3" key="1">
    <citation type="journal article" date="2016" name="Nat. Commun.">
        <title>Thousands of microbial genomes shed light on interconnected biogeochemical processes in an aquifer system.</title>
        <authorList>
            <person name="Anantharaman K."/>
            <person name="Brown C.T."/>
            <person name="Hug L.A."/>
            <person name="Sharon I."/>
            <person name="Castelle C.J."/>
            <person name="Probst A.J."/>
            <person name="Thomas B.C."/>
            <person name="Singh A."/>
            <person name="Wilkins M.J."/>
            <person name="Karaoz U."/>
            <person name="Brodie E.L."/>
            <person name="Williams K.H."/>
            <person name="Hubbard S.S."/>
            <person name="Banfield J.F."/>
        </authorList>
    </citation>
    <scope>NUCLEOTIDE SEQUENCE [LARGE SCALE GENOMIC DNA]</scope>
</reference>
<dbReference type="EMBL" id="MHKL01000005">
    <property type="protein sequence ID" value="OGY89923.1"/>
    <property type="molecule type" value="Genomic_DNA"/>
</dbReference>
<organism evidence="2 3">
    <name type="scientific">Candidatus Komeilibacteria bacterium RIFCSPLOWO2_01_FULL_45_10</name>
    <dbReference type="NCBI Taxonomy" id="1798550"/>
    <lineage>
        <taxon>Bacteria</taxon>
        <taxon>Candidatus Komeiliibacteriota</taxon>
    </lineage>
</organism>
<sequence length="331" mass="37013">MKKLFKIFIGLLLVAAVLTAVVWQSGQDQYLKVYFFDVGQGDAILIRTPLHQNIVIDGGPDNGFIAKLGSALPFYDRTVDLMVLTHPHEDHLVGLIEVLKRYRIKEVLATGALAKNSSYEEWLKIIKEKNIPFKTAVSGQRFLFSGDIQLIVVSPFADLAGHSYEEASEKKSAGQEGNLNNTSVVLFLTYGQTSFLFTGDLEEAGEKAILKNWLASLKADVLKIGHHGSNGSSSEDFLRAVSPQDAVISVGQDNNFGHPSPLVLKRLERLKIQIWRTDLSGDVAFWANGIILRKLNKNRLDFFESFCYNKNNHLIDLIVRYLCQQNNPTSF</sequence>
<dbReference type="STRING" id="1798550.A2927_01090"/>
<evidence type="ECO:0000313" key="3">
    <source>
        <dbReference type="Proteomes" id="UP000178849"/>
    </source>
</evidence>
<dbReference type="InterPro" id="IPR001279">
    <property type="entry name" value="Metallo-B-lactamas"/>
</dbReference>
<dbReference type="Proteomes" id="UP000178849">
    <property type="component" value="Unassembled WGS sequence"/>
</dbReference>
<feature type="domain" description="Metallo-beta-lactamase" evidence="1">
    <location>
        <begin position="40"/>
        <end position="252"/>
    </location>
</feature>
<accession>A0A1G2BL29</accession>
<dbReference type="InterPro" id="IPR035681">
    <property type="entry name" value="ComA-like_MBL"/>
</dbReference>